<evidence type="ECO:0000313" key="1">
    <source>
        <dbReference type="EMBL" id="DAF60799.1"/>
    </source>
</evidence>
<name>A0A8S5TCT8_9CAUD</name>
<proteinExistence type="predicted"/>
<protein>
    <submittedName>
        <fullName evidence="1">Uncharacterized protein</fullName>
    </submittedName>
</protein>
<organism evidence="1">
    <name type="scientific">Siphoviridae sp. ctNZc11</name>
    <dbReference type="NCBI Taxonomy" id="2827858"/>
    <lineage>
        <taxon>Viruses</taxon>
        <taxon>Duplodnaviria</taxon>
        <taxon>Heunggongvirae</taxon>
        <taxon>Uroviricota</taxon>
        <taxon>Caudoviricetes</taxon>
    </lineage>
</organism>
<sequence length="34" mass="3996">MQHSRIHRGAYHFSSVNLFFDGFFHFPDLPSTIS</sequence>
<reference evidence="1" key="1">
    <citation type="journal article" date="2021" name="Proc. Natl. Acad. Sci. U.S.A.">
        <title>A Catalog of Tens of Thousands of Viruses from Human Metagenomes Reveals Hidden Associations with Chronic Diseases.</title>
        <authorList>
            <person name="Tisza M.J."/>
            <person name="Buck C.B."/>
        </authorList>
    </citation>
    <scope>NUCLEOTIDE SEQUENCE</scope>
    <source>
        <strain evidence="1">CtNZc11</strain>
    </source>
</reference>
<dbReference type="EMBL" id="BK032797">
    <property type="protein sequence ID" value="DAF60799.1"/>
    <property type="molecule type" value="Genomic_DNA"/>
</dbReference>
<accession>A0A8S5TCT8</accession>